<dbReference type="OrthoDB" id="3466127at2"/>
<dbReference type="GO" id="GO:0005737">
    <property type="term" value="C:cytoplasm"/>
    <property type="evidence" value="ECO:0007669"/>
    <property type="project" value="TreeGrafter"/>
</dbReference>
<dbReference type="SUPFAM" id="SSF55729">
    <property type="entry name" value="Acyl-CoA N-acyltransferases (Nat)"/>
    <property type="match status" value="1"/>
</dbReference>
<name>A0A7K0E1F8_9NOCA</name>
<dbReference type="GO" id="GO:0008999">
    <property type="term" value="F:protein-N-terminal-alanine acetyltransferase activity"/>
    <property type="evidence" value="ECO:0007669"/>
    <property type="project" value="TreeGrafter"/>
</dbReference>
<keyword evidence="2" id="KW-0808">Transferase</keyword>
<sequence length="222" mass="24625">MMTSMSLMTYWPLAGLRLRTTRLELRVPDLAELGALAGLAAAGVHDPAVQPFAVPWTDAEPDERARRVLRWHWRCWAEWRVDEWTLNFAVFMDGEIVGTQTISAKDFAVCSEVGTGSWLGRSCHGRGIGTEMRAAVLELAFAWLGAESAVSGAFEDNSKSYGVSRKLGYEQDGLEVHAVRGKPAVMRRLRLTRARWEAHRSVPVDVTGLPECLPLFGVRAES</sequence>
<evidence type="ECO:0000313" key="2">
    <source>
        <dbReference type="EMBL" id="MQY31926.1"/>
    </source>
</evidence>
<reference evidence="2 3" key="1">
    <citation type="submission" date="2019-10" db="EMBL/GenBank/DDBJ databases">
        <title>Nocardia macrotermitis sp. nov. and Nocardia aurantia sp. nov., isolated from the gut of fungus growing-termite Macrotermes natalensis.</title>
        <authorList>
            <person name="Benndorf R."/>
            <person name="Schwitalla J."/>
            <person name="Martin K."/>
            <person name="De Beer W."/>
            <person name="Kaster A.-K."/>
            <person name="Vollmers J."/>
            <person name="Poulsen M."/>
            <person name="Beemelmanns C."/>
        </authorList>
    </citation>
    <scope>NUCLEOTIDE SEQUENCE [LARGE SCALE GENOMIC DNA]</scope>
    <source>
        <strain evidence="2 3">RB56</strain>
    </source>
</reference>
<proteinExistence type="predicted"/>
<dbReference type="Proteomes" id="UP000431401">
    <property type="component" value="Unassembled WGS sequence"/>
</dbReference>
<dbReference type="GO" id="GO:1990189">
    <property type="term" value="F:protein N-terminal-serine acetyltransferase activity"/>
    <property type="evidence" value="ECO:0007669"/>
    <property type="project" value="TreeGrafter"/>
</dbReference>
<dbReference type="PANTHER" id="PTHR43441">
    <property type="entry name" value="RIBOSOMAL-PROTEIN-SERINE ACETYLTRANSFERASE"/>
    <property type="match status" value="1"/>
</dbReference>
<evidence type="ECO:0000259" key="1">
    <source>
        <dbReference type="PROSITE" id="PS51186"/>
    </source>
</evidence>
<organism evidence="2 3">
    <name type="scientific">Nocardia aurantia</name>
    <dbReference type="NCBI Taxonomy" id="2585199"/>
    <lineage>
        <taxon>Bacteria</taxon>
        <taxon>Bacillati</taxon>
        <taxon>Actinomycetota</taxon>
        <taxon>Actinomycetes</taxon>
        <taxon>Mycobacteriales</taxon>
        <taxon>Nocardiaceae</taxon>
        <taxon>Nocardia</taxon>
    </lineage>
</organism>
<dbReference type="InterPro" id="IPR016181">
    <property type="entry name" value="Acyl_CoA_acyltransferase"/>
</dbReference>
<dbReference type="InterPro" id="IPR000182">
    <property type="entry name" value="GNAT_dom"/>
</dbReference>
<dbReference type="AlphaFoldDB" id="A0A7K0E1F8"/>
<dbReference type="PROSITE" id="PS51186">
    <property type="entry name" value="GNAT"/>
    <property type="match status" value="1"/>
</dbReference>
<gene>
    <name evidence="2" type="ORF">NRB56_75380</name>
</gene>
<keyword evidence="3" id="KW-1185">Reference proteome</keyword>
<comment type="caution">
    <text evidence="2">The sequence shown here is derived from an EMBL/GenBank/DDBJ whole genome shotgun (WGS) entry which is preliminary data.</text>
</comment>
<dbReference type="Gene3D" id="3.40.630.30">
    <property type="match status" value="1"/>
</dbReference>
<dbReference type="EMBL" id="WEGI01000026">
    <property type="protein sequence ID" value="MQY31926.1"/>
    <property type="molecule type" value="Genomic_DNA"/>
</dbReference>
<accession>A0A7K0E1F8</accession>
<evidence type="ECO:0000313" key="3">
    <source>
        <dbReference type="Proteomes" id="UP000431401"/>
    </source>
</evidence>
<dbReference type="InterPro" id="IPR051908">
    <property type="entry name" value="Ribosomal_N-acetyltransferase"/>
</dbReference>
<dbReference type="PANTHER" id="PTHR43441:SF11">
    <property type="entry name" value="RIBOSOMAL-PROTEIN-SERINE ACETYLTRANSFERASE"/>
    <property type="match status" value="1"/>
</dbReference>
<feature type="domain" description="N-acetyltransferase" evidence="1">
    <location>
        <begin position="54"/>
        <end position="192"/>
    </location>
</feature>
<protein>
    <submittedName>
        <fullName evidence="2">Putative succinyl-CoA transferase</fullName>
        <ecNumber evidence="2">2.8.3.-</ecNumber>
    </submittedName>
</protein>
<dbReference type="EC" id="2.8.3.-" evidence="2"/>
<dbReference type="Pfam" id="PF13302">
    <property type="entry name" value="Acetyltransf_3"/>
    <property type="match status" value="1"/>
</dbReference>